<dbReference type="SMART" id="SM00244">
    <property type="entry name" value="PHB"/>
    <property type="match status" value="1"/>
</dbReference>
<evidence type="ECO:0000259" key="4">
    <source>
        <dbReference type="SMART" id="SM00244"/>
    </source>
</evidence>
<comment type="subcellular location">
    <subcellularLocation>
        <location evidence="1">Membrane</location>
        <topology evidence="1">Single-pass membrane protein</topology>
    </subcellularLocation>
</comment>
<dbReference type="EMBL" id="HG794546">
    <property type="protein sequence ID" value="CDK98845.1"/>
    <property type="molecule type" value="Genomic_DNA"/>
</dbReference>
<dbReference type="InterPro" id="IPR001107">
    <property type="entry name" value="Band_7"/>
</dbReference>
<dbReference type="Pfam" id="PF01145">
    <property type="entry name" value="Band_7"/>
    <property type="match status" value="1"/>
</dbReference>
<keyword evidence="6" id="KW-1185">Reference proteome</keyword>
<evidence type="ECO:0000313" key="5">
    <source>
        <dbReference type="EMBL" id="CDK98845.1"/>
    </source>
</evidence>
<proteinExistence type="predicted"/>
<name>V6F027_MAGGM</name>
<dbReference type="PANTHER" id="PTHR23222:SF1">
    <property type="entry name" value="PROHIBITIN-2"/>
    <property type="match status" value="1"/>
</dbReference>
<dbReference type="Proteomes" id="UP000018922">
    <property type="component" value="Chromosome I"/>
</dbReference>
<dbReference type="KEGG" id="mgy:MGMSRv2__1630"/>
<dbReference type="eggNOG" id="COG0330">
    <property type="taxonomic scope" value="Bacteria"/>
</dbReference>
<evidence type="ECO:0000256" key="3">
    <source>
        <dbReference type="SAM" id="Phobius"/>
    </source>
</evidence>
<dbReference type="STRING" id="1430440.MGMSRv2__1630"/>
<organism evidence="5 6">
    <name type="scientific">Magnetospirillum gryphiswaldense (strain DSM 6361 / JCM 21280 / NBRC 15271 / MSR-1)</name>
    <dbReference type="NCBI Taxonomy" id="431944"/>
    <lineage>
        <taxon>Bacteria</taxon>
        <taxon>Pseudomonadati</taxon>
        <taxon>Pseudomonadota</taxon>
        <taxon>Alphaproteobacteria</taxon>
        <taxon>Rhodospirillales</taxon>
        <taxon>Rhodospirillaceae</taxon>
        <taxon>Magnetospirillum</taxon>
    </lineage>
</organism>
<dbReference type="AlphaFoldDB" id="V6F027"/>
<evidence type="ECO:0000256" key="2">
    <source>
        <dbReference type="ARBA" id="ARBA00023136"/>
    </source>
</evidence>
<keyword evidence="3" id="KW-0812">Transmembrane</keyword>
<dbReference type="InterPro" id="IPR000163">
    <property type="entry name" value="Prohibitin"/>
</dbReference>
<accession>V6F027</accession>
<gene>
    <name evidence="5" type="ordered locus">MGMSRv2__1630</name>
</gene>
<reference evidence="5 6" key="1">
    <citation type="journal article" date="2014" name="Genome Announc.">
        <title>Complete genome sequence of Magnetospirillum gryphiswaldense MSR-1.</title>
        <authorList>
            <person name="Wang X."/>
            <person name="Wang Q."/>
            <person name="Zhang W."/>
            <person name="Wang Y."/>
            <person name="Li L."/>
            <person name="Wen T."/>
            <person name="Zhang T."/>
            <person name="Zhang Y."/>
            <person name="Xu J."/>
            <person name="Hu J."/>
            <person name="Li S."/>
            <person name="Liu L."/>
            <person name="Liu J."/>
            <person name="Jiang W."/>
            <person name="Tian J."/>
            <person name="Li Y."/>
            <person name="Schuler D."/>
            <person name="Wang L."/>
            <person name="Li J."/>
        </authorList>
    </citation>
    <scope>NUCLEOTIDE SEQUENCE [LARGE SCALE GENOMIC DNA]</scope>
    <source>
        <strain evidence="6">DSM 6361 / JCM 21280 / NBRC 15271 / MSR-1</strain>
    </source>
</reference>
<sequence>MRAQWERSDFGGKSSLMADIDDYEDDAMQYAPDRRLLHYTSAALLSVLLLMAAILLWNRMVISIKSGEAGVLYSFFTGTDQGNIYGEGVHLIWPWNTMHVYDVRFQTREQTYSLLTNGGLAVNLKVAIRYQPDIRMLPLLHVAVGPDYLEKVVFPETEAALRRAVGQYGPEEVYTSHRGFLETVVVGSLSKMENRYIIVDDVLVKSVDLPNTVRDAIERKLALHEEEKAFQYRLSIEQKEAERKRIEAQGIQTYQQIIAKSLNPDLLRWQGVQATRDLATSPNAKTVVIGAGKDGLPLILGGDR</sequence>
<dbReference type="SUPFAM" id="SSF117892">
    <property type="entry name" value="Band 7/SPFH domain"/>
    <property type="match status" value="1"/>
</dbReference>
<feature type="domain" description="Band 7" evidence="4">
    <location>
        <begin position="59"/>
        <end position="221"/>
    </location>
</feature>
<feature type="transmembrane region" description="Helical" evidence="3">
    <location>
        <begin position="36"/>
        <end position="57"/>
    </location>
</feature>
<dbReference type="InterPro" id="IPR036013">
    <property type="entry name" value="Band_7/SPFH_dom_sf"/>
</dbReference>
<dbReference type="HOGENOM" id="CLU_047969_4_2_5"/>
<dbReference type="PANTHER" id="PTHR23222">
    <property type="entry name" value="PROHIBITIN"/>
    <property type="match status" value="1"/>
</dbReference>
<dbReference type="GO" id="GO:0007005">
    <property type="term" value="P:mitochondrion organization"/>
    <property type="evidence" value="ECO:0007669"/>
    <property type="project" value="TreeGrafter"/>
</dbReference>
<evidence type="ECO:0000313" key="6">
    <source>
        <dbReference type="Proteomes" id="UP000018922"/>
    </source>
</evidence>
<evidence type="ECO:0000256" key="1">
    <source>
        <dbReference type="ARBA" id="ARBA00004167"/>
    </source>
</evidence>
<keyword evidence="2 3" id="KW-0472">Membrane</keyword>
<dbReference type="GO" id="GO:0016020">
    <property type="term" value="C:membrane"/>
    <property type="evidence" value="ECO:0007669"/>
    <property type="project" value="UniProtKB-SubCell"/>
</dbReference>
<dbReference type="CDD" id="cd03401">
    <property type="entry name" value="SPFH_prohibitin"/>
    <property type="match status" value="1"/>
</dbReference>
<dbReference type="Gene3D" id="3.30.479.30">
    <property type="entry name" value="Band 7 domain"/>
    <property type="match status" value="1"/>
</dbReference>
<keyword evidence="3" id="KW-1133">Transmembrane helix</keyword>
<protein>
    <submittedName>
        <fullName evidence="5">Band 7 protein</fullName>
    </submittedName>
</protein>